<evidence type="ECO:0000256" key="1">
    <source>
        <dbReference type="SAM" id="Phobius"/>
    </source>
</evidence>
<keyword evidence="1" id="KW-0812">Transmembrane</keyword>
<sequence>MTTTHHRYPAEALWADYARAGAGLVATAGPLLLVPVADWIAAVLFVLALLFAVFAWRTFERQRTRIAVDEAGIALGEPPRRQIAWDRVTEVRLRYYSTKRDRSGGWMHLRLEAPGGAVRIDSTIEDFGRIAERASAMVRQRALPVDEVTRANFRALGAPVDDLPADGAPAVDALPTDH</sequence>
<comment type="caution">
    <text evidence="2">The sequence shown here is derived from an EMBL/GenBank/DDBJ whole genome shotgun (WGS) entry which is preliminary data.</text>
</comment>
<accession>A0A3N1LHU3</accession>
<reference evidence="2 3" key="1">
    <citation type="submission" date="2018-11" db="EMBL/GenBank/DDBJ databases">
        <title>Genomic Encyclopedia of Type Strains, Phase IV (KMG-IV): sequencing the most valuable type-strain genomes for metagenomic binning, comparative biology and taxonomic classification.</title>
        <authorList>
            <person name="Goeker M."/>
        </authorList>
    </citation>
    <scope>NUCLEOTIDE SEQUENCE [LARGE SCALE GENOMIC DNA]</scope>
    <source>
        <strain evidence="2 3">DSM 5900</strain>
    </source>
</reference>
<keyword evidence="1" id="KW-0472">Membrane</keyword>
<evidence type="ECO:0000313" key="2">
    <source>
        <dbReference type="EMBL" id="ROP90922.1"/>
    </source>
</evidence>
<name>A0A3N1LHU3_9PROT</name>
<organism evidence="2 3">
    <name type="scientific">Stella humosa</name>
    <dbReference type="NCBI Taxonomy" id="94"/>
    <lineage>
        <taxon>Bacteria</taxon>
        <taxon>Pseudomonadati</taxon>
        <taxon>Pseudomonadota</taxon>
        <taxon>Alphaproteobacteria</taxon>
        <taxon>Rhodospirillales</taxon>
        <taxon>Stellaceae</taxon>
        <taxon>Stella</taxon>
    </lineage>
</organism>
<dbReference type="EMBL" id="RJKX01000014">
    <property type="protein sequence ID" value="ROP90922.1"/>
    <property type="molecule type" value="Genomic_DNA"/>
</dbReference>
<dbReference type="AlphaFoldDB" id="A0A3N1LHU3"/>
<protein>
    <submittedName>
        <fullName evidence="2">Uncharacterized protein</fullName>
    </submittedName>
</protein>
<feature type="transmembrane region" description="Helical" evidence="1">
    <location>
        <begin position="39"/>
        <end position="56"/>
    </location>
</feature>
<dbReference type="Proteomes" id="UP000278222">
    <property type="component" value="Unassembled WGS sequence"/>
</dbReference>
<dbReference type="RefSeq" id="WP_170216505.1">
    <property type="nucleotide sequence ID" value="NZ_AP019700.1"/>
</dbReference>
<gene>
    <name evidence="2" type="ORF">EDC65_2782</name>
</gene>
<proteinExistence type="predicted"/>
<keyword evidence="1" id="KW-1133">Transmembrane helix</keyword>
<evidence type="ECO:0000313" key="3">
    <source>
        <dbReference type="Proteomes" id="UP000278222"/>
    </source>
</evidence>
<keyword evidence="3" id="KW-1185">Reference proteome</keyword>